<dbReference type="KEGG" id="ccot:CCAX7_001680"/>
<evidence type="ECO:0000313" key="6">
    <source>
        <dbReference type="EMBL" id="BDI28117.1"/>
    </source>
</evidence>
<keyword evidence="3" id="KW-0812">Transmembrane</keyword>
<evidence type="ECO:0000256" key="4">
    <source>
        <dbReference type="ARBA" id="ARBA00023157"/>
    </source>
</evidence>
<dbReference type="InterPro" id="IPR000866">
    <property type="entry name" value="AhpC/TSA"/>
</dbReference>
<dbReference type="OrthoDB" id="1069091at2"/>
<name>A0A402CRQ0_9BACT</name>
<dbReference type="InterPro" id="IPR013766">
    <property type="entry name" value="Thioredoxin_domain"/>
</dbReference>
<sequence>MSKLHQKERPLELCLAASGIVFVLAAPALAASPVSLADAKTIQVHETMLSKDRDGGLFSSYEIDLRIARPDRVNALFSSSVLKTPNQYTADGKTEREYRAKYNTIRTLDPPKNGLSNSAFRRMAKVDLILNDGKLPAPEPGVQRSVAAETLDNIPMTVTTDILPAFKDHNGEEVIDTQKFWVVTATGLPYRYVMSETTQGKTSPLTEETFTGWRFNQLLTPTQMAFAAPADAKPYVEMAMPTMTSLPVGAIAPDFAAVTPDGKTVRLSDFQGKIVVLDFWATWCHPCQEALPHLESVYKQIQGQDVAVLGVCVWDKKESYDKWVADKKEIYSFPTAFDPAGRGDNEIAGTLYKVNGIPTQYVIDKQGKVAAVMIGYDGADDHHLEDALAAQGVKLPAGAKAAAYRLKHQPLQ</sequence>
<dbReference type="CDD" id="cd02966">
    <property type="entry name" value="TlpA_like_family"/>
    <property type="match status" value="1"/>
</dbReference>
<dbReference type="Gene3D" id="3.40.30.10">
    <property type="entry name" value="Glutaredoxin"/>
    <property type="match status" value="1"/>
</dbReference>
<dbReference type="GO" id="GO:0016491">
    <property type="term" value="F:oxidoreductase activity"/>
    <property type="evidence" value="ECO:0007669"/>
    <property type="project" value="InterPro"/>
</dbReference>
<keyword evidence="5" id="KW-0676">Redox-active center</keyword>
<organism evidence="6 7">
    <name type="scientific">Capsulimonas corticalis</name>
    <dbReference type="NCBI Taxonomy" id="2219043"/>
    <lineage>
        <taxon>Bacteria</taxon>
        <taxon>Bacillati</taxon>
        <taxon>Armatimonadota</taxon>
        <taxon>Armatimonadia</taxon>
        <taxon>Capsulimonadales</taxon>
        <taxon>Capsulimonadaceae</taxon>
        <taxon>Capsulimonas</taxon>
    </lineage>
</organism>
<evidence type="ECO:0000256" key="3">
    <source>
        <dbReference type="ARBA" id="ARBA00022968"/>
    </source>
</evidence>
<dbReference type="RefSeq" id="WP_119320071.1">
    <property type="nucleotide sequence ID" value="NZ_AP025739.1"/>
</dbReference>
<dbReference type="EMBL" id="AP025739">
    <property type="protein sequence ID" value="BDI28117.1"/>
    <property type="molecule type" value="Genomic_DNA"/>
</dbReference>
<comment type="subcellular location">
    <subcellularLocation>
        <location evidence="1">Cell envelope</location>
    </subcellularLocation>
</comment>
<dbReference type="PROSITE" id="PS51352">
    <property type="entry name" value="THIOREDOXIN_2"/>
    <property type="match status" value="1"/>
</dbReference>
<dbReference type="PANTHER" id="PTHR42852:SF6">
    <property type="entry name" value="THIOL:DISULFIDE INTERCHANGE PROTEIN DSBE"/>
    <property type="match status" value="1"/>
</dbReference>
<dbReference type="SUPFAM" id="SSF52833">
    <property type="entry name" value="Thioredoxin-like"/>
    <property type="match status" value="1"/>
</dbReference>
<dbReference type="InterPro" id="IPR036249">
    <property type="entry name" value="Thioredoxin-like_sf"/>
</dbReference>
<evidence type="ECO:0000256" key="1">
    <source>
        <dbReference type="ARBA" id="ARBA00004196"/>
    </source>
</evidence>
<keyword evidence="4" id="KW-1015">Disulfide bond</keyword>
<keyword evidence="7" id="KW-1185">Reference proteome</keyword>
<evidence type="ECO:0000256" key="5">
    <source>
        <dbReference type="ARBA" id="ARBA00023284"/>
    </source>
</evidence>
<dbReference type="Proteomes" id="UP000287394">
    <property type="component" value="Chromosome"/>
</dbReference>
<protein>
    <submittedName>
        <fullName evidence="6">Uncharacterized protein</fullName>
    </submittedName>
</protein>
<evidence type="ECO:0000256" key="2">
    <source>
        <dbReference type="ARBA" id="ARBA00022748"/>
    </source>
</evidence>
<dbReference type="InterPro" id="IPR050553">
    <property type="entry name" value="Thioredoxin_ResA/DsbE_sf"/>
</dbReference>
<proteinExistence type="predicted"/>
<dbReference type="GO" id="GO:0030313">
    <property type="term" value="C:cell envelope"/>
    <property type="evidence" value="ECO:0007669"/>
    <property type="project" value="UniProtKB-SubCell"/>
</dbReference>
<dbReference type="GO" id="GO:0017004">
    <property type="term" value="P:cytochrome complex assembly"/>
    <property type="evidence" value="ECO:0007669"/>
    <property type="project" value="UniProtKB-KW"/>
</dbReference>
<reference evidence="6 7" key="1">
    <citation type="journal article" date="2019" name="Int. J. Syst. Evol. Microbiol.">
        <title>Capsulimonas corticalis gen. nov., sp. nov., an aerobic capsulated bacterium, of a novel bacterial order, Capsulimonadales ord. nov., of the class Armatimonadia of the phylum Armatimonadetes.</title>
        <authorList>
            <person name="Li J."/>
            <person name="Kudo C."/>
            <person name="Tonouchi A."/>
        </authorList>
    </citation>
    <scope>NUCLEOTIDE SEQUENCE [LARGE SCALE GENOMIC DNA]</scope>
    <source>
        <strain evidence="6 7">AX-7</strain>
    </source>
</reference>
<dbReference type="AlphaFoldDB" id="A0A402CRQ0"/>
<keyword evidence="3" id="KW-0735">Signal-anchor</keyword>
<dbReference type="Pfam" id="PF00578">
    <property type="entry name" value="AhpC-TSA"/>
    <property type="match status" value="1"/>
</dbReference>
<dbReference type="PANTHER" id="PTHR42852">
    <property type="entry name" value="THIOL:DISULFIDE INTERCHANGE PROTEIN DSBE"/>
    <property type="match status" value="1"/>
</dbReference>
<dbReference type="GO" id="GO:0016209">
    <property type="term" value="F:antioxidant activity"/>
    <property type="evidence" value="ECO:0007669"/>
    <property type="project" value="InterPro"/>
</dbReference>
<gene>
    <name evidence="6" type="ORF">CCAX7_001680</name>
</gene>
<keyword evidence="2" id="KW-0201">Cytochrome c-type biogenesis</keyword>
<evidence type="ECO:0000313" key="7">
    <source>
        <dbReference type="Proteomes" id="UP000287394"/>
    </source>
</evidence>
<accession>A0A402CRQ0</accession>